<sequence length="92" mass="10232">MRAHSGELTNVEIVTSILPVANEVEEFEQEESKFNQHDFTIKDTCNALVVMNCVFLKKHGSGEGIIKSITKLDCALNTITNIIGKQTTIYDC</sequence>
<dbReference type="Proteomes" id="UP001153954">
    <property type="component" value="Unassembled WGS sequence"/>
</dbReference>
<comment type="caution">
    <text evidence="1">The sequence shown here is derived from an EMBL/GenBank/DDBJ whole genome shotgun (WGS) entry which is preliminary data.</text>
</comment>
<dbReference type="EMBL" id="CAKOGL010000006">
    <property type="protein sequence ID" value="CAH2087636.1"/>
    <property type="molecule type" value="Genomic_DNA"/>
</dbReference>
<name>A0AAU9TPF4_EUPED</name>
<reference evidence="1" key="1">
    <citation type="submission" date="2022-03" db="EMBL/GenBank/DDBJ databases">
        <authorList>
            <person name="Tunstrom K."/>
        </authorList>
    </citation>
    <scope>NUCLEOTIDE SEQUENCE</scope>
</reference>
<accession>A0AAU9TPF4</accession>
<proteinExistence type="predicted"/>
<gene>
    <name evidence="1" type="ORF">EEDITHA_LOCUS3878</name>
</gene>
<organism evidence="1 2">
    <name type="scientific">Euphydryas editha</name>
    <name type="common">Edith's checkerspot</name>
    <dbReference type="NCBI Taxonomy" id="104508"/>
    <lineage>
        <taxon>Eukaryota</taxon>
        <taxon>Metazoa</taxon>
        <taxon>Ecdysozoa</taxon>
        <taxon>Arthropoda</taxon>
        <taxon>Hexapoda</taxon>
        <taxon>Insecta</taxon>
        <taxon>Pterygota</taxon>
        <taxon>Neoptera</taxon>
        <taxon>Endopterygota</taxon>
        <taxon>Lepidoptera</taxon>
        <taxon>Glossata</taxon>
        <taxon>Ditrysia</taxon>
        <taxon>Papilionoidea</taxon>
        <taxon>Nymphalidae</taxon>
        <taxon>Nymphalinae</taxon>
        <taxon>Euphydryas</taxon>
    </lineage>
</organism>
<evidence type="ECO:0000313" key="1">
    <source>
        <dbReference type="EMBL" id="CAH2087636.1"/>
    </source>
</evidence>
<protein>
    <submittedName>
        <fullName evidence="1">Uncharacterized protein</fullName>
    </submittedName>
</protein>
<keyword evidence="2" id="KW-1185">Reference proteome</keyword>
<dbReference type="AlphaFoldDB" id="A0AAU9TPF4"/>
<evidence type="ECO:0000313" key="2">
    <source>
        <dbReference type="Proteomes" id="UP001153954"/>
    </source>
</evidence>